<protein>
    <submittedName>
        <fullName evidence="7">FMN-binding protein</fullName>
    </submittedName>
</protein>
<keyword evidence="2" id="KW-0597">Phosphoprotein</keyword>
<keyword evidence="4" id="KW-0288">FMN</keyword>
<reference evidence="7 8" key="1">
    <citation type="submission" date="2022-03" db="EMBL/GenBank/DDBJ databases">
        <title>Novel taxa within the pig intestine.</title>
        <authorList>
            <person name="Wylensek D."/>
            <person name="Bishof K."/>
            <person name="Afrizal A."/>
            <person name="Clavel T."/>
        </authorList>
    </citation>
    <scope>NUCLEOTIDE SEQUENCE [LARGE SCALE GENOMIC DNA]</scope>
    <source>
        <strain evidence="7 8">CLA-KB-P133</strain>
    </source>
</reference>
<keyword evidence="3" id="KW-0285">Flavoprotein</keyword>
<dbReference type="Proteomes" id="UP001286174">
    <property type="component" value="Unassembled WGS sequence"/>
</dbReference>
<dbReference type="PANTHER" id="PTHR36118:SF1">
    <property type="entry name" value="ION-TRANSLOCATING OXIDOREDUCTASE COMPLEX SUBUNIT G"/>
    <property type="match status" value="1"/>
</dbReference>
<feature type="domain" description="FMN-binding" evidence="6">
    <location>
        <begin position="93"/>
        <end position="171"/>
    </location>
</feature>
<dbReference type="InterPro" id="IPR010209">
    <property type="entry name" value="Ion_transpt_RnfG/RsxG"/>
</dbReference>
<organism evidence="7 8">
    <name type="scientific">Grylomicrobium aquisgranensis</name>
    <dbReference type="NCBI Taxonomy" id="2926318"/>
    <lineage>
        <taxon>Bacteria</taxon>
        <taxon>Bacillati</taxon>
        <taxon>Bacillota</taxon>
        <taxon>Erysipelotrichia</taxon>
        <taxon>Erysipelotrichales</taxon>
        <taxon>Erysipelotrichaceae</taxon>
        <taxon>Grylomicrobium</taxon>
    </lineage>
</organism>
<dbReference type="InterPro" id="IPR007329">
    <property type="entry name" value="FMN-bd"/>
</dbReference>
<evidence type="ECO:0000256" key="3">
    <source>
        <dbReference type="ARBA" id="ARBA00022630"/>
    </source>
</evidence>
<evidence type="ECO:0000256" key="5">
    <source>
        <dbReference type="ARBA" id="ARBA00022982"/>
    </source>
</evidence>
<dbReference type="GO" id="GO:0022900">
    <property type="term" value="P:electron transport chain"/>
    <property type="evidence" value="ECO:0007669"/>
    <property type="project" value="InterPro"/>
</dbReference>
<evidence type="ECO:0000256" key="4">
    <source>
        <dbReference type="ARBA" id="ARBA00022643"/>
    </source>
</evidence>
<evidence type="ECO:0000259" key="6">
    <source>
        <dbReference type="SMART" id="SM00900"/>
    </source>
</evidence>
<dbReference type="GO" id="GO:0009055">
    <property type="term" value="F:electron transfer activity"/>
    <property type="evidence" value="ECO:0007669"/>
    <property type="project" value="InterPro"/>
</dbReference>
<evidence type="ECO:0000313" key="8">
    <source>
        <dbReference type="Proteomes" id="UP001286174"/>
    </source>
</evidence>
<name>A0AB35U1Z4_9FIRM</name>
<keyword evidence="1" id="KW-0813">Transport</keyword>
<dbReference type="GO" id="GO:0010181">
    <property type="term" value="F:FMN binding"/>
    <property type="evidence" value="ECO:0007669"/>
    <property type="project" value="InterPro"/>
</dbReference>
<dbReference type="RefSeq" id="WP_108774207.1">
    <property type="nucleotide sequence ID" value="NZ_JALBUR010000009.1"/>
</dbReference>
<gene>
    <name evidence="7" type="ORF">MOZ60_04965</name>
</gene>
<dbReference type="EMBL" id="JALBUR010000009">
    <property type="protein sequence ID" value="MDX8419443.1"/>
    <property type="molecule type" value="Genomic_DNA"/>
</dbReference>
<dbReference type="GO" id="GO:0005886">
    <property type="term" value="C:plasma membrane"/>
    <property type="evidence" value="ECO:0007669"/>
    <property type="project" value="InterPro"/>
</dbReference>
<evidence type="ECO:0000313" key="7">
    <source>
        <dbReference type="EMBL" id="MDX8419443.1"/>
    </source>
</evidence>
<evidence type="ECO:0000256" key="1">
    <source>
        <dbReference type="ARBA" id="ARBA00022448"/>
    </source>
</evidence>
<dbReference type="PANTHER" id="PTHR36118">
    <property type="entry name" value="ION-TRANSLOCATING OXIDOREDUCTASE COMPLEX SUBUNIT G"/>
    <property type="match status" value="1"/>
</dbReference>
<keyword evidence="8" id="KW-1185">Reference proteome</keyword>
<keyword evidence="5" id="KW-0249">Electron transport</keyword>
<dbReference type="AlphaFoldDB" id="A0AB35U1Z4"/>
<proteinExistence type="predicted"/>
<accession>A0AB35U1Z4</accession>
<comment type="caution">
    <text evidence="7">The sequence shown here is derived from an EMBL/GenBank/DDBJ whole genome shotgun (WGS) entry which is preliminary data.</text>
</comment>
<evidence type="ECO:0000256" key="2">
    <source>
        <dbReference type="ARBA" id="ARBA00022553"/>
    </source>
</evidence>
<dbReference type="SMART" id="SM00900">
    <property type="entry name" value="FMN_bind"/>
    <property type="match status" value="1"/>
</dbReference>
<sequence length="176" mass="18846">MKNKDSSTYKMILLGIVCAVCGLLLSVANSLTAPVIAENKIAAIKSSLQEFYPDSDFEDVTDKYLAQDETGLIDNVYATTDNSGYIFKCHGIGYNSNGLTFLIGFNTDGSVSGFKALEQNETNGVGSKYFDDDNVKKVESIKIGDDIPMISGATLTSTAVKNGILAAEDLFNKING</sequence>
<dbReference type="Pfam" id="PF04205">
    <property type="entry name" value="FMN_bind"/>
    <property type="match status" value="1"/>
</dbReference>